<dbReference type="OrthoDB" id="10251809at2759"/>
<dbReference type="InterPro" id="IPR032308">
    <property type="entry name" value="TDBD"/>
</dbReference>
<evidence type="ECO:0000256" key="2">
    <source>
        <dbReference type="ARBA" id="ARBA00022441"/>
    </source>
</evidence>
<keyword evidence="2" id="KW-0880">Kelch repeat</keyword>
<name>A0A834YPV3_TETSI</name>
<evidence type="ECO:0000256" key="5">
    <source>
        <dbReference type="SAM" id="MobiDB-lite"/>
    </source>
</evidence>
<protein>
    <recommendedName>
        <fullName evidence="6">Tify domain-containing protein</fullName>
    </recommendedName>
</protein>
<dbReference type="EMBL" id="JABCRI010000018">
    <property type="protein sequence ID" value="KAF8389917.1"/>
    <property type="molecule type" value="Genomic_DNA"/>
</dbReference>
<feature type="region of interest" description="Disordered" evidence="5">
    <location>
        <begin position="776"/>
        <end position="802"/>
    </location>
</feature>
<accession>A0A834YPV3</accession>
<evidence type="ECO:0000259" key="6">
    <source>
        <dbReference type="Pfam" id="PF16135"/>
    </source>
</evidence>
<dbReference type="PANTHER" id="PTHR46093">
    <property type="entry name" value="ACYL-COA-BINDING DOMAIN-CONTAINING PROTEIN 5"/>
    <property type="match status" value="1"/>
</dbReference>
<evidence type="ECO:0000313" key="8">
    <source>
        <dbReference type="Proteomes" id="UP000655225"/>
    </source>
</evidence>
<reference evidence="7 8" key="1">
    <citation type="submission" date="2020-04" db="EMBL/GenBank/DDBJ databases">
        <title>Plant Genome Project.</title>
        <authorList>
            <person name="Zhang R.-G."/>
        </authorList>
    </citation>
    <scope>NUCLEOTIDE SEQUENCE [LARGE SCALE GENOMIC DNA]</scope>
    <source>
        <strain evidence="7">YNK0</strain>
        <tissue evidence="7">Leaf</tissue>
    </source>
</reference>
<dbReference type="AlphaFoldDB" id="A0A834YPV3"/>
<evidence type="ECO:0000256" key="3">
    <source>
        <dbReference type="ARBA" id="ARBA00022737"/>
    </source>
</evidence>
<keyword evidence="4" id="KW-0539">Nucleus</keyword>
<organism evidence="7 8">
    <name type="scientific">Tetracentron sinense</name>
    <name type="common">Spur-leaf</name>
    <dbReference type="NCBI Taxonomy" id="13715"/>
    <lineage>
        <taxon>Eukaryota</taxon>
        <taxon>Viridiplantae</taxon>
        <taxon>Streptophyta</taxon>
        <taxon>Embryophyta</taxon>
        <taxon>Tracheophyta</taxon>
        <taxon>Spermatophyta</taxon>
        <taxon>Magnoliopsida</taxon>
        <taxon>Trochodendrales</taxon>
        <taxon>Trochodendraceae</taxon>
        <taxon>Tetracentron</taxon>
    </lineage>
</organism>
<gene>
    <name evidence="7" type="ORF">HHK36_024436</name>
</gene>
<sequence>MRWEELHLSNLSRDNPDGKKGSRKMSGIYGPGERLGHSCNAINGGNLLYVFGGIDKDGFRTNKVHVFDTGGYLKFHDFLRISIHAFAVLAFISFQFSRQRWIKTKVKGSILPSPRDNHTCTNVQDSLFVFGGSDGNNTLKDTHILDTTSNIWIQKSFSGKGPEAREGHSAALFGIRIFIFGGYRKSRHSNALYYNDLYILDTETLKWECAITSDTLPSARHGHTCSSWKNKMVVVGGEDASGCFLSDVHILDTDTLIWTELQTSGQILSPCIFHSTVALGKNLFVFGGYTKFQKPCDDLHTLNVDTGFWTKVMATGQVPSARFATAGDCVDPSKGVLLFLGGGNENRKALDDMYYLHTGISMENGQDEQRQEKYSPTSLPANDQAVSKIGTMAYLSKTIPPPSYGQAGSGDDFYAYHCCCVYVSVHTCMVVPQVGGWSKVLDKLMIRFGRGELTSASTGKSSLESMSNAEHIRNDSSAIISTPQVIMEVPKPVRSYRLVKVKIKKSKGKTDTNMDTNNEVPTSVSQPVSKGIDNGCHKDSGKGSPELVDLSADMFVGTSRKGFSDAKNKFLCTPNRKTKPKIHKVFLDTCDLNVKKLLSTGILEGAPVIYIPSSSKTEDRSKELHGVIRGCGYLCGCLLCNRSKVLSARKFEKHAGCKSEHPNNHIFVGNENSLFSIVKEIKSGSINSLEEVVKKAAGSSKLDEKGKQNLSLNDFGLPQGKVIEAKVTESFSHGCSIKAIVDGKALNGMLFYDQSSHSNSANGSHSRKRRDVDIDGFKLNDDHEPQLKTARPLRQKDEIRGKQSTSIIQLETVLASDTNNSVPVDVSQHHMVPENSDASIAPLLDPNNDGENDAPNPNTEAS</sequence>
<comment type="subcellular location">
    <subcellularLocation>
        <location evidence="1">Nucleus</location>
    </subcellularLocation>
</comment>
<proteinExistence type="predicted"/>
<dbReference type="Gene3D" id="2.120.10.80">
    <property type="entry name" value="Kelch-type beta propeller"/>
    <property type="match status" value="2"/>
</dbReference>
<dbReference type="GO" id="GO:0005634">
    <property type="term" value="C:nucleus"/>
    <property type="evidence" value="ECO:0007669"/>
    <property type="project" value="UniProtKB-SubCell"/>
</dbReference>
<dbReference type="Proteomes" id="UP000655225">
    <property type="component" value="Unassembled WGS sequence"/>
</dbReference>
<dbReference type="SUPFAM" id="SSF117281">
    <property type="entry name" value="Kelch motif"/>
    <property type="match status" value="2"/>
</dbReference>
<feature type="region of interest" description="Disordered" evidence="5">
    <location>
        <begin position="829"/>
        <end position="862"/>
    </location>
</feature>
<keyword evidence="3" id="KW-0677">Repeat</keyword>
<evidence type="ECO:0000256" key="4">
    <source>
        <dbReference type="ARBA" id="ARBA00023242"/>
    </source>
</evidence>
<feature type="region of interest" description="Disordered" evidence="5">
    <location>
        <begin position="1"/>
        <end position="27"/>
    </location>
</feature>
<evidence type="ECO:0000313" key="7">
    <source>
        <dbReference type="EMBL" id="KAF8389917.1"/>
    </source>
</evidence>
<feature type="domain" description="Tify" evidence="6">
    <location>
        <begin position="626"/>
        <end position="680"/>
    </location>
</feature>
<dbReference type="InterPro" id="IPR015915">
    <property type="entry name" value="Kelch-typ_b-propeller"/>
</dbReference>
<dbReference type="Pfam" id="PF16135">
    <property type="entry name" value="TDBD"/>
    <property type="match status" value="1"/>
</dbReference>
<feature type="compositionally biased region" description="Polar residues" evidence="5">
    <location>
        <begin position="511"/>
        <end position="528"/>
    </location>
</feature>
<dbReference type="PANTHER" id="PTHR46093:SF9">
    <property type="entry name" value="DCD DOMAIN-CONTAINING PROTEIN"/>
    <property type="match status" value="1"/>
</dbReference>
<evidence type="ECO:0000256" key="1">
    <source>
        <dbReference type="ARBA" id="ARBA00004123"/>
    </source>
</evidence>
<dbReference type="Pfam" id="PF24681">
    <property type="entry name" value="Kelch_KLHDC2_KLHL20_DRC7"/>
    <property type="match status" value="1"/>
</dbReference>
<feature type="compositionally biased region" description="Basic and acidic residues" evidence="5">
    <location>
        <begin position="776"/>
        <end position="786"/>
    </location>
</feature>
<comment type="caution">
    <text evidence="7">The sequence shown here is derived from an EMBL/GenBank/DDBJ whole genome shotgun (WGS) entry which is preliminary data.</text>
</comment>
<keyword evidence="8" id="KW-1185">Reference proteome</keyword>
<feature type="region of interest" description="Disordered" evidence="5">
    <location>
        <begin position="508"/>
        <end position="534"/>
    </location>
</feature>